<dbReference type="Pfam" id="PF01549">
    <property type="entry name" value="ShK"/>
    <property type="match status" value="2"/>
</dbReference>
<dbReference type="EMBL" id="BTSX01000002">
    <property type="protein sequence ID" value="GMS82558.1"/>
    <property type="molecule type" value="Genomic_DNA"/>
</dbReference>
<protein>
    <recommendedName>
        <fullName evidence="2">ShKT domain-containing protein</fullName>
    </recommendedName>
</protein>
<comment type="caution">
    <text evidence="1">Lacks conserved residue(s) required for the propagation of feature annotation.</text>
</comment>
<evidence type="ECO:0000313" key="4">
    <source>
        <dbReference type="Proteomes" id="UP001432027"/>
    </source>
</evidence>
<accession>A0AAV5SPL3</accession>
<organism evidence="3 4">
    <name type="scientific">Pristionchus entomophagus</name>
    <dbReference type="NCBI Taxonomy" id="358040"/>
    <lineage>
        <taxon>Eukaryota</taxon>
        <taxon>Metazoa</taxon>
        <taxon>Ecdysozoa</taxon>
        <taxon>Nematoda</taxon>
        <taxon>Chromadorea</taxon>
        <taxon>Rhabditida</taxon>
        <taxon>Rhabditina</taxon>
        <taxon>Diplogasteromorpha</taxon>
        <taxon>Diplogasteroidea</taxon>
        <taxon>Neodiplogasteridae</taxon>
        <taxon>Pristionchus</taxon>
    </lineage>
</organism>
<feature type="domain" description="ShKT" evidence="2">
    <location>
        <begin position="42"/>
        <end position="78"/>
    </location>
</feature>
<dbReference type="PROSITE" id="PS51670">
    <property type="entry name" value="SHKT"/>
    <property type="match status" value="2"/>
</dbReference>
<dbReference type="SMART" id="SM00254">
    <property type="entry name" value="ShKT"/>
    <property type="match status" value="2"/>
</dbReference>
<feature type="domain" description="ShKT" evidence="2">
    <location>
        <begin position="1"/>
        <end position="32"/>
    </location>
</feature>
<evidence type="ECO:0000256" key="1">
    <source>
        <dbReference type="PROSITE-ProRule" id="PRU01005"/>
    </source>
</evidence>
<dbReference type="InterPro" id="IPR003582">
    <property type="entry name" value="ShKT_dom"/>
</dbReference>
<comment type="caution">
    <text evidence="3">The sequence shown here is derived from an EMBL/GenBank/DDBJ whole genome shotgun (WGS) entry which is preliminary data.</text>
</comment>
<evidence type="ECO:0000313" key="3">
    <source>
        <dbReference type="EMBL" id="GMS82558.1"/>
    </source>
</evidence>
<dbReference type="Gene3D" id="1.10.10.1940">
    <property type="match status" value="2"/>
</dbReference>
<keyword evidence="4" id="KW-1185">Reference proteome</keyword>
<name>A0AAV5SPL3_9BILA</name>
<dbReference type="PANTHER" id="PTHR46707:SF1">
    <property type="entry name" value="COEXPRESSED WITH POLYCYSTINS-RELATED"/>
    <property type="match status" value="1"/>
</dbReference>
<evidence type="ECO:0000259" key="2">
    <source>
        <dbReference type="PROSITE" id="PS51670"/>
    </source>
</evidence>
<feature type="non-terminal residue" evidence="3">
    <location>
        <position position="1"/>
    </location>
</feature>
<dbReference type="Proteomes" id="UP001432027">
    <property type="component" value="Unassembled WGS sequence"/>
</dbReference>
<sequence length="78" mass="8272">SCADWINNGFCDNTGYTLAQRQSYCGILCGLCTSDGQPINSCVDDATPNCVGWASNGFCTSTGYSTEIKKAYCCKTCA</sequence>
<dbReference type="AlphaFoldDB" id="A0AAV5SPL3"/>
<dbReference type="PANTHER" id="PTHR46707">
    <property type="entry name" value="PROTEIN CBG07468"/>
    <property type="match status" value="1"/>
</dbReference>
<feature type="non-terminal residue" evidence="3">
    <location>
        <position position="78"/>
    </location>
</feature>
<gene>
    <name evidence="3" type="ORF">PENTCL1PPCAC_4733</name>
</gene>
<reference evidence="3" key="1">
    <citation type="submission" date="2023-10" db="EMBL/GenBank/DDBJ databases">
        <title>Genome assembly of Pristionchus species.</title>
        <authorList>
            <person name="Yoshida K."/>
            <person name="Sommer R.J."/>
        </authorList>
    </citation>
    <scope>NUCLEOTIDE SEQUENCE</scope>
    <source>
        <strain evidence="3">RS0144</strain>
    </source>
</reference>
<proteinExistence type="predicted"/>